<reference evidence="1" key="1">
    <citation type="journal article" date="2014" name="Int. J. Syst. Evol. Microbiol.">
        <title>Complete genome sequence of Corynebacterium casei LMG S-19264T (=DSM 44701T), isolated from a smear-ripened cheese.</title>
        <authorList>
            <consortium name="US DOE Joint Genome Institute (JGI-PGF)"/>
            <person name="Walter F."/>
            <person name="Albersmeier A."/>
            <person name="Kalinowski J."/>
            <person name="Ruckert C."/>
        </authorList>
    </citation>
    <scope>NUCLEOTIDE SEQUENCE</scope>
    <source>
        <strain evidence="1">CGMCC 1.15758</strain>
    </source>
</reference>
<dbReference type="EMBL" id="BMJS01000005">
    <property type="protein sequence ID" value="GGF93038.1"/>
    <property type="molecule type" value="Genomic_DNA"/>
</dbReference>
<comment type="caution">
    <text evidence="1">The sequence shown here is derived from an EMBL/GenBank/DDBJ whole genome shotgun (WGS) entry which is preliminary data.</text>
</comment>
<dbReference type="AlphaFoldDB" id="A0A8J2Z396"/>
<reference evidence="1" key="2">
    <citation type="submission" date="2020-09" db="EMBL/GenBank/DDBJ databases">
        <authorList>
            <person name="Sun Q."/>
            <person name="Zhou Y."/>
        </authorList>
    </citation>
    <scope>NUCLEOTIDE SEQUENCE</scope>
    <source>
        <strain evidence="1">CGMCC 1.15758</strain>
    </source>
</reference>
<dbReference type="RefSeq" id="WP_117002137.1">
    <property type="nucleotide sequence ID" value="NZ_BMJS01000005.1"/>
</dbReference>
<keyword evidence="2" id="KW-1185">Reference proteome</keyword>
<dbReference type="Proteomes" id="UP000636949">
    <property type="component" value="Unassembled WGS sequence"/>
</dbReference>
<evidence type="ECO:0000313" key="1">
    <source>
        <dbReference type="EMBL" id="GGF93038.1"/>
    </source>
</evidence>
<evidence type="ECO:0000313" key="2">
    <source>
        <dbReference type="Proteomes" id="UP000636949"/>
    </source>
</evidence>
<gene>
    <name evidence="1" type="ORF">GCM10010995_07730</name>
</gene>
<proteinExistence type="predicted"/>
<sequence>MFEIEEYAQVFMDCAVINEHHELIFASIYGGESSVARILAAIENNNLKRIRCYGHSTLFHVDFPDRKRLHCKKMKINNPTFEHFIHCFMYERDVHFSEGAINAHVLVREGESTHDLLWQRIKAMTVTPLLDEWKMQLITHLFEEGKIMQNHVFSSSNRTKLKSYTITLDILALNPVVVEMLKTEQLVIPA</sequence>
<organism evidence="1 2">
    <name type="scientific">Cysteiniphilum litorale</name>
    <dbReference type="NCBI Taxonomy" id="2056700"/>
    <lineage>
        <taxon>Bacteria</taxon>
        <taxon>Pseudomonadati</taxon>
        <taxon>Pseudomonadota</taxon>
        <taxon>Gammaproteobacteria</taxon>
        <taxon>Thiotrichales</taxon>
        <taxon>Fastidiosibacteraceae</taxon>
        <taxon>Cysteiniphilum</taxon>
    </lineage>
</organism>
<protein>
    <submittedName>
        <fullName evidence="1">Uncharacterized protein</fullName>
    </submittedName>
</protein>
<name>A0A8J2Z396_9GAMM</name>
<accession>A0A8J2Z396</accession>